<proteinExistence type="predicted"/>
<protein>
    <submittedName>
        <fullName evidence="1">Uncharacterized protein</fullName>
    </submittedName>
</protein>
<comment type="caution">
    <text evidence="1">The sequence shown here is derived from an EMBL/GenBank/DDBJ whole genome shotgun (WGS) entry which is preliminary data.</text>
</comment>
<evidence type="ECO:0000313" key="1">
    <source>
        <dbReference type="EMBL" id="GCD63638.1"/>
    </source>
</evidence>
<dbReference type="EMBL" id="BDEV01000115">
    <property type="protein sequence ID" value="GCD63638.1"/>
    <property type="molecule type" value="Genomic_DNA"/>
</dbReference>
<name>A0A401X7I9_ACEPA</name>
<keyword evidence="2" id="KW-1185">Reference proteome</keyword>
<accession>A0A401X7I9</accession>
<dbReference type="Proteomes" id="UP000287385">
    <property type="component" value="Unassembled WGS sequence"/>
</dbReference>
<gene>
    <name evidence="1" type="ORF">NBRC3278_2731</name>
</gene>
<organism evidence="1 2">
    <name type="scientific">Acetobacter pasteurianus NBRC 3278</name>
    <dbReference type="NCBI Taxonomy" id="1226660"/>
    <lineage>
        <taxon>Bacteria</taxon>
        <taxon>Pseudomonadati</taxon>
        <taxon>Pseudomonadota</taxon>
        <taxon>Alphaproteobacteria</taxon>
        <taxon>Acetobacterales</taxon>
        <taxon>Acetobacteraceae</taxon>
        <taxon>Acetobacter</taxon>
    </lineage>
</organism>
<sequence>MHAHTGTIGLQAGEHVSMLGRYPMSLSKPHSEKTTTLLAEPSLPRDPTILQRAAWNEMQLRLSKLPVHQHSTWQEVKVRNALSGYAIHIETQEDAPAQKIAENINNYISAEIRNGGIPFEKQQQQLISEAIDNSWNDFIRDEFIKSLHFENTEIEKILPEDETVVTIAQYSDEVDCAVKDLFTRHIGTMCAPEDPDFLSFLSQKASECPDLEVEIISDLMAQACRKLEAPTLPEQ</sequence>
<evidence type="ECO:0000313" key="2">
    <source>
        <dbReference type="Proteomes" id="UP000287385"/>
    </source>
</evidence>
<dbReference type="AlphaFoldDB" id="A0A401X7I9"/>
<reference evidence="1 2" key="1">
    <citation type="submission" date="2016-06" db="EMBL/GenBank/DDBJ databases">
        <title>Acetobacter pasteurianus NBRC 3278 whole genome sequencing project.</title>
        <authorList>
            <person name="Matsutani M."/>
            <person name="Shiwa Y."/>
            <person name="Okamoto-Kainuma A."/>
            <person name="Ishikawa M."/>
            <person name="Koizumi Y."/>
            <person name="Yoshikawa H."/>
            <person name="Yakushi T."/>
            <person name="Matsushita K."/>
        </authorList>
    </citation>
    <scope>NUCLEOTIDE SEQUENCE [LARGE SCALE GENOMIC DNA]</scope>
    <source>
        <strain evidence="1 2">NBRC 3278</strain>
    </source>
</reference>